<accession>A0A7J6UYE1</accession>
<dbReference type="OrthoDB" id="6427864at2759"/>
<organism evidence="1 2">
    <name type="scientific">Thalictrum thalictroides</name>
    <name type="common">Rue-anemone</name>
    <name type="synonym">Anemone thalictroides</name>
    <dbReference type="NCBI Taxonomy" id="46969"/>
    <lineage>
        <taxon>Eukaryota</taxon>
        <taxon>Viridiplantae</taxon>
        <taxon>Streptophyta</taxon>
        <taxon>Embryophyta</taxon>
        <taxon>Tracheophyta</taxon>
        <taxon>Spermatophyta</taxon>
        <taxon>Magnoliopsida</taxon>
        <taxon>Ranunculales</taxon>
        <taxon>Ranunculaceae</taxon>
        <taxon>Thalictroideae</taxon>
        <taxon>Thalictrum</taxon>
    </lineage>
</organism>
<keyword evidence="2" id="KW-1185">Reference proteome</keyword>
<feature type="non-terminal residue" evidence="1">
    <location>
        <position position="1"/>
    </location>
</feature>
<proteinExistence type="predicted"/>
<evidence type="ECO:0000313" key="1">
    <source>
        <dbReference type="EMBL" id="KAF5177418.1"/>
    </source>
</evidence>
<comment type="caution">
    <text evidence="1">The sequence shown here is derived from an EMBL/GenBank/DDBJ whole genome shotgun (WGS) entry which is preliminary data.</text>
</comment>
<sequence>YYLRILLNHVKGAKDYKDLRTYNGVTYNTFKEACMARGLLDDDGEWNYGLRYAGSTYPDVSTRFLEPNYLKDRCILTPTNDCVDSINQAVLLRIPGTSRIYASADTVSPVSESSIEQDLNYSMEYLKNLEVSGVPNHLLELKVVISFLHLHLLLLPASSSYTGKVLQVALWYGFGMKLVVQILFARECNLDGWR</sequence>
<dbReference type="AlphaFoldDB" id="A0A7J6UYE1"/>
<dbReference type="EMBL" id="JABWDY010041414">
    <property type="protein sequence ID" value="KAF5177418.1"/>
    <property type="molecule type" value="Genomic_DNA"/>
</dbReference>
<evidence type="ECO:0008006" key="3">
    <source>
        <dbReference type="Google" id="ProtNLM"/>
    </source>
</evidence>
<dbReference type="PANTHER" id="PTHR10492:SF90">
    <property type="entry name" value="ATP-DEPENDENT DNA HELICASE"/>
    <property type="match status" value="1"/>
</dbReference>
<protein>
    <recommendedName>
        <fullName evidence="3">Atp-dependent dna helicase</fullName>
    </recommendedName>
</protein>
<name>A0A7J6UYE1_THATH</name>
<dbReference type="PANTHER" id="PTHR10492">
    <property type="match status" value="1"/>
</dbReference>
<gene>
    <name evidence="1" type="ORF">FRX31_032995</name>
</gene>
<reference evidence="1 2" key="1">
    <citation type="submission" date="2020-06" db="EMBL/GenBank/DDBJ databases">
        <title>Transcriptomic and genomic resources for Thalictrum thalictroides and T. hernandezii: Facilitating candidate gene discovery in an emerging model plant lineage.</title>
        <authorList>
            <person name="Arias T."/>
            <person name="Riano-Pachon D.M."/>
            <person name="Di Stilio V.S."/>
        </authorList>
    </citation>
    <scope>NUCLEOTIDE SEQUENCE [LARGE SCALE GENOMIC DNA]</scope>
    <source>
        <strain evidence="2">cv. WT478/WT964</strain>
        <tissue evidence="1">Leaves</tissue>
    </source>
</reference>
<dbReference type="Proteomes" id="UP000554482">
    <property type="component" value="Unassembled WGS sequence"/>
</dbReference>
<evidence type="ECO:0000313" key="2">
    <source>
        <dbReference type="Proteomes" id="UP000554482"/>
    </source>
</evidence>